<reference evidence="2 3" key="1">
    <citation type="journal article" date="2020" name="Nat. Food">
        <title>A phased Vanilla planifolia genome enables genetic improvement of flavour and production.</title>
        <authorList>
            <person name="Hasing T."/>
            <person name="Tang H."/>
            <person name="Brym M."/>
            <person name="Khazi F."/>
            <person name="Huang T."/>
            <person name="Chambers A.H."/>
        </authorList>
    </citation>
    <scope>NUCLEOTIDE SEQUENCE [LARGE SCALE GENOMIC DNA]</scope>
    <source>
        <tissue evidence="2">Leaf</tissue>
    </source>
</reference>
<accession>A0A835RW48</accession>
<dbReference type="EMBL" id="JADCNL010000002">
    <property type="protein sequence ID" value="KAG0492857.1"/>
    <property type="molecule type" value="Genomic_DNA"/>
</dbReference>
<proteinExistence type="predicted"/>
<gene>
    <name evidence="2" type="ORF">HPP92_006255</name>
</gene>
<keyword evidence="1" id="KW-0175">Coiled coil</keyword>
<dbReference type="Proteomes" id="UP000636800">
    <property type="component" value="Chromosome 2"/>
</dbReference>
<comment type="caution">
    <text evidence="2">The sequence shown here is derived from an EMBL/GenBank/DDBJ whole genome shotgun (WGS) entry which is preliminary data.</text>
</comment>
<dbReference type="OrthoDB" id="1697732at2759"/>
<dbReference type="Gene3D" id="1.20.5.110">
    <property type="match status" value="1"/>
</dbReference>
<keyword evidence="3" id="KW-1185">Reference proteome</keyword>
<name>A0A835RW48_VANPL</name>
<organism evidence="2 3">
    <name type="scientific">Vanilla planifolia</name>
    <name type="common">Vanilla</name>
    <dbReference type="NCBI Taxonomy" id="51239"/>
    <lineage>
        <taxon>Eukaryota</taxon>
        <taxon>Viridiplantae</taxon>
        <taxon>Streptophyta</taxon>
        <taxon>Embryophyta</taxon>
        <taxon>Tracheophyta</taxon>
        <taxon>Spermatophyta</taxon>
        <taxon>Magnoliopsida</taxon>
        <taxon>Liliopsida</taxon>
        <taxon>Asparagales</taxon>
        <taxon>Orchidaceae</taxon>
        <taxon>Vanilloideae</taxon>
        <taxon>Vanilleae</taxon>
        <taxon>Vanilla</taxon>
    </lineage>
</organism>
<dbReference type="AlphaFoldDB" id="A0A835RW48"/>
<evidence type="ECO:0000256" key="1">
    <source>
        <dbReference type="SAM" id="Coils"/>
    </source>
</evidence>
<protein>
    <submittedName>
        <fullName evidence="2">Uncharacterized protein</fullName>
    </submittedName>
</protein>
<sequence>MPRGKDASIRLQARSLAHNTEVFPSSTIITIDGELVNTSDIVSYFEEMTKRRLDKMNRKLMDLEMQMEVLEREMKNANEFC</sequence>
<feature type="coiled-coil region" evidence="1">
    <location>
        <begin position="46"/>
        <end position="80"/>
    </location>
</feature>
<evidence type="ECO:0000313" key="3">
    <source>
        <dbReference type="Proteomes" id="UP000636800"/>
    </source>
</evidence>
<evidence type="ECO:0000313" key="2">
    <source>
        <dbReference type="EMBL" id="KAG0492857.1"/>
    </source>
</evidence>